<dbReference type="EMBL" id="BGPR01188790">
    <property type="protein sequence ID" value="GBM85176.1"/>
    <property type="molecule type" value="Genomic_DNA"/>
</dbReference>
<proteinExistence type="predicted"/>
<accession>A0A4Y2J7I9</accession>
<name>A0A4Y2J7I9_ARAVE</name>
<dbReference type="Proteomes" id="UP000499080">
    <property type="component" value="Unassembled WGS sequence"/>
</dbReference>
<gene>
    <name evidence="1" type="ORF">AVEN_185371_1</name>
</gene>
<evidence type="ECO:0000313" key="2">
    <source>
        <dbReference type="Proteomes" id="UP000499080"/>
    </source>
</evidence>
<protein>
    <submittedName>
        <fullName evidence="1">Uncharacterized protein</fullName>
    </submittedName>
</protein>
<keyword evidence="2" id="KW-1185">Reference proteome</keyword>
<reference evidence="1 2" key="1">
    <citation type="journal article" date="2019" name="Sci. Rep.">
        <title>Orb-weaving spider Araneus ventricosus genome elucidates the spidroin gene catalogue.</title>
        <authorList>
            <person name="Kono N."/>
            <person name="Nakamura H."/>
            <person name="Ohtoshi R."/>
            <person name="Moran D.A.P."/>
            <person name="Shinohara A."/>
            <person name="Yoshida Y."/>
            <person name="Fujiwara M."/>
            <person name="Mori M."/>
            <person name="Tomita M."/>
            <person name="Arakawa K."/>
        </authorList>
    </citation>
    <scope>NUCLEOTIDE SEQUENCE [LARGE SCALE GENOMIC DNA]</scope>
</reference>
<organism evidence="1 2">
    <name type="scientific">Araneus ventricosus</name>
    <name type="common">Orbweaver spider</name>
    <name type="synonym">Epeira ventricosa</name>
    <dbReference type="NCBI Taxonomy" id="182803"/>
    <lineage>
        <taxon>Eukaryota</taxon>
        <taxon>Metazoa</taxon>
        <taxon>Ecdysozoa</taxon>
        <taxon>Arthropoda</taxon>
        <taxon>Chelicerata</taxon>
        <taxon>Arachnida</taxon>
        <taxon>Araneae</taxon>
        <taxon>Araneomorphae</taxon>
        <taxon>Entelegynae</taxon>
        <taxon>Araneoidea</taxon>
        <taxon>Araneidae</taxon>
        <taxon>Araneus</taxon>
    </lineage>
</organism>
<sequence length="131" mass="14324">MPHIFCRYCQVTSNLLQPTLKHVCGQHEGEPPHFNFILAGLLGNNSQSDGIGRVCPHIGRHMPSLSQICPLTRNPFEDIVYEKPVRSDEELVARISVAAGAVPEMPGVFEKSPPPFASIIAGVTPLPQFLL</sequence>
<dbReference type="AlphaFoldDB" id="A0A4Y2J7I9"/>
<comment type="caution">
    <text evidence="1">The sequence shown here is derived from an EMBL/GenBank/DDBJ whole genome shotgun (WGS) entry which is preliminary data.</text>
</comment>
<evidence type="ECO:0000313" key="1">
    <source>
        <dbReference type="EMBL" id="GBM85176.1"/>
    </source>
</evidence>